<dbReference type="EMBL" id="GECU01008974">
    <property type="protein sequence ID" value="JAS98732.1"/>
    <property type="molecule type" value="Transcribed_RNA"/>
</dbReference>
<feature type="domain" description="C2H2-type" evidence="2">
    <location>
        <begin position="134"/>
        <end position="162"/>
    </location>
</feature>
<evidence type="ECO:0000313" key="3">
    <source>
        <dbReference type="EMBL" id="JAS98732.1"/>
    </source>
</evidence>
<proteinExistence type="predicted"/>
<dbReference type="PROSITE" id="PS50157">
    <property type="entry name" value="ZINC_FINGER_C2H2_2"/>
    <property type="match status" value="2"/>
</dbReference>
<reference evidence="3" key="1">
    <citation type="submission" date="2015-11" db="EMBL/GenBank/DDBJ databases">
        <title>De novo transcriptome assembly of four potential Pierce s Disease insect vectors from Arizona vineyards.</title>
        <authorList>
            <person name="Tassone E.E."/>
        </authorList>
    </citation>
    <scope>NUCLEOTIDE SEQUENCE</scope>
</reference>
<dbReference type="Gene3D" id="3.30.160.60">
    <property type="entry name" value="Classic Zinc Finger"/>
    <property type="match status" value="1"/>
</dbReference>
<keyword evidence="1" id="KW-0862">Zinc</keyword>
<dbReference type="AlphaFoldDB" id="A0A1B6JI11"/>
<dbReference type="SUPFAM" id="SSF57667">
    <property type="entry name" value="beta-beta-alpha zinc fingers"/>
    <property type="match status" value="1"/>
</dbReference>
<keyword evidence="1" id="KW-0863">Zinc-finger</keyword>
<evidence type="ECO:0000256" key="1">
    <source>
        <dbReference type="PROSITE-ProRule" id="PRU00042"/>
    </source>
</evidence>
<keyword evidence="1" id="KW-0479">Metal-binding</keyword>
<dbReference type="Pfam" id="PF00096">
    <property type="entry name" value="zf-C2H2"/>
    <property type="match status" value="1"/>
</dbReference>
<feature type="domain" description="C2H2-type" evidence="2">
    <location>
        <begin position="100"/>
        <end position="128"/>
    </location>
</feature>
<organism evidence="3">
    <name type="scientific">Homalodisca liturata</name>
    <dbReference type="NCBI Taxonomy" id="320908"/>
    <lineage>
        <taxon>Eukaryota</taxon>
        <taxon>Metazoa</taxon>
        <taxon>Ecdysozoa</taxon>
        <taxon>Arthropoda</taxon>
        <taxon>Hexapoda</taxon>
        <taxon>Insecta</taxon>
        <taxon>Pterygota</taxon>
        <taxon>Neoptera</taxon>
        <taxon>Paraneoptera</taxon>
        <taxon>Hemiptera</taxon>
        <taxon>Auchenorrhyncha</taxon>
        <taxon>Membracoidea</taxon>
        <taxon>Cicadellidae</taxon>
        <taxon>Cicadellinae</taxon>
        <taxon>Proconiini</taxon>
        <taxon>Homalodisca</taxon>
    </lineage>
</organism>
<dbReference type="InterPro" id="IPR036236">
    <property type="entry name" value="Znf_C2H2_sf"/>
</dbReference>
<name>A0A1B6JI11_9HEMI</name>
<protein>
    <recommendedName>
        <fullName evidence="2">C2H2-type domain-containing protein</fullName>
    </recommendedName>
</protein>
<dbReference type="PROSITE" id="PS00028">
    <property type="entry name" value="ZINC_FINGER_C2H2_1"/>
    <property type="match status" value="1"/>
</dbReference>
<dbReference type="InterPro" id="IPR013087">
    <property type="entry name" value="Znf_C2H2_type"/>
</dbReference>
<dbReference type="GO" id="GO:0008270">
    <property type="term" value="F:zinc ion binding"/>
    <property type="evidence" value="ECO:0007669"/>
    <property type="project" value="UniProtKB-KW"/>
</dbReference>
<feature type="non-terminal residue" evidence="3">
    <location>
        <position position="1"/>
    </location>
</feature>
<evidence type="ECO:0000259" key="2">
    <source>
        <dbReference type="PROSITE" id="PS50157"/>
    </source>
</evidence>
<gene>
    <name evidence="3" type="ORF">g.59084</name>
</gene>
<sequence length="162" mass="17956">DKSHEAQSVLHSVPFTTGRMDKTHKAQSVLHSVPFTTGRTYLSCPTVVHRLPPLTTIAQGSSLPISEATVNTTKLRTVITPSGPQIVYDGDFPKNVPKEFKCTACGKIYKSKQNLQGHQVKCNLLNKTATQSGFSCNRCHLKFISYSLYNKHISEVHTNNSR</sequence>
<dbReference type="SMART" id="SM00355">
    <property type="entry name" value="ZnF_C2H2"/>
    <property type="match status" value="2"/>
</dbReference>
<accession>A0A1B6JI11</accession>